<name>A0A6I6QZW2_BIFAD</name>
<evidence type="ECO:0000313" key="1">
    <source>
        <dbReference type="EMBL" id="QHB62711.1"/>
    </source>
</evidence>
<dbReference type="InterPro" id="IPR011989">
    <property type="entry name" value="ARM-like"/>
</dbReference>
<accession>A0A6I6QZW2</accession>
<dbReference type="EMBL" id="CP047129">
    <property type="protein sequence ID" value="QHB62711.1"/>
    <property type="molecule type" value="Genomic_DNA"/>
</dbReference>
<dbReference type="Proteomes" id="UP000464884">
    <property type="component" value="Chromosome"/>
</dbReference>
<dbReference type="InterPro" id="IPR004830">
    <property type="entry name" value="LRR_variant"/>
</dbReference>
<evidence type="ECO:0008006" key="3">
    <source>
        <dbReference type="Google" id="ProtNLM"/>
    </source>
</evidence>
<organism evidence="1 2">
    <name type="scientific">Bifidobacterium adolescentis</name>
    <dbReference type="NCBI Taxonomy" id="1680"/>
    <lineage>
        <taxon>Bacteria</taxon>
        <taxon>Bacillati</taxon>
        <taxon>Actinomycetota</taxon>
        <taxon>Actinomycetes</taxon>
        <taxon>Bifidobacteriales</taxon>
        <taxon>Bifidobacteriaceae</taxon>
        <taxon>Bifidobacterium</taxon>
    </lineage>
</organism>
<dbReference type="InterPro" id="IPR016024">
    <property type="entry name" value="ARM-type_fold"/>
</dbReference>
<dbReference type="RefSeq" id="WP_159140611.1">
    <property type="nucleotide sequence ID" value="NZ_CP047129.1"/>
</dbReference>
<dbReference type="SUPFAM" id="SSF48371">
    <property type="entry name" value="ARM repeat"/>
    <property type="match status" value="1"/>
</dbReference>
<evidence type="ECO:0000313" key="2">
    <source>
        <dbReference type="Proteomes" id="UP000464884"/>
    </source>
</evidence>
<protein>
    <recommendedName>
        <fullName evidence="3">Leucine rich repeat variant</fullName>
    </recommendedName>
</protein>
<sequence length="141" mass="15228">MRTEDDWTETALLVADGGGDLEEAAYSDWEPVRFAAAGRADLPDEQVRTLASDPSPSVRAAVAARPDLDPDLLDQLVVDEEPCVLRALAARPDLPGDARARLSRSLDAGVLRALGETRAADLLESMPAPPLRTARRRLFGR</sequence>
<dbReference type="Gene3D" id="1.25.10.10">
    <property type="entry name" value="Leucine-rich Repeat Variant"/>
    <property type="match status" value="1"/>
</dbReference>
<reference evidence="1 2" key="1">
    <citation type="submission" date="2019-12" db="EMBL/GenBank/DDBJ databases">
        <title>Draft Genome Sequence of Bifidobacterium adolescentis ZJ2.</title>
        <authorList>
            <person name="Jin Z."/>
        </authorList>
    </citation>
    <scope>NUCLEOTIDE SEQUENCE [LARGE SCALE GENOMIC DNA]</scope>
    <source>
        <strain evidence="1 2">ZJ2</strain>
    </source>
</reference>
<proteinExistence type="predicted"/>
<dbReference type="AlphaFoldDB" id="A0A6I6QZW2"/>
<gene>
    <name evidence="1" type="ORF">F3K97_05140</name>
</gene>
<dbReference type="Pfam" id="PF01816">
    <property type="entry name" value="LRV"/>
    <property type="match status" value="1"/>
</dbReference>